<proteinExistence type="predicted"/>
<feature type="domain" description="UMA" evidence="3">
    <location>
        <begin position="12"/>
        <end position="57"/>
    </location>
</feature>
<dbReference type="InterPro" id="IPR023340">
    <property type="entry name" value="UMA"/>
</dbReference>
<dbReference type="PROSITE" id="PS51497">
    <property type="entry name" value="UMA"/>
    <property type="match status" value="1"/>
</dbReference>
<keyword evidence="5" id="KW-1185">Reference proteome</keyword>
<gene>
    <name evidence="4" type="ORF">B4U79_17234</name>
</gene>
<organism evidence="4 5">
    <name type="scientific">Dinothrombium tinctorium</name>
    <dbReference type="NCBI Taxonomy" id="1965070"/>
    <lineage>
        <taxon>Eukaryota</taxon>
        <taxon>Metazoa</taxon>
        <taxon>Ecdysozoa</taxon>
        <taxon>Arthropoda</taxon>
        <taxon>Chelicerata</taxon>
        <taxon>Arachnida</taxon>
        <taxon>Acari</taxon>
        <taxon>Acariformes</taxon>
        <taxon>Trombidiformes</taxon>
        <taxon>Prostigmata</taxon>
        <taxon>Anystina</taxon>
        <taxon>Parasitengona</taxon>
        <taxon>Trombidioidea</taxon>
        <taxon>Trombidiidae</taxon>
        <taxon>Dinothrombium</taxon>
    </lineage>
</organism>
<feature type="domain" description="UBA" evidence="2">
    <location>
        <begin position="374"/>
        <end position="421"/>
    </location>
</feature>
<keyword evidence="1" id="KW-0175">Coiled coil</keyword>
<protein>
    <submittedName>
        <fullName evidence="4">Ubiquitin-associated protein 1-like protein</fullName>
    </submittedName>
</protein>
<comment type="caution">
    <text evidence="4">The sequence shown here is derived from an EMBL/GenBank/DDBJ whole genome shotgun (WGS) entry which is preliminary data.</text>
</comment>
<dbReference type="PANTHER" id="PTHR15960">
    <property type="entry name" value="LD44032P"/>
    <property type="match status" value="1"/>
</dbReference>
<name>A0A443RJ58_9ACAR</name>
<dbReference type="InterPro" id="IPR009060">
    <property type="entry name" value="UBA-like_sf"/>
</dbReference>
<feature type="coiled-coil region" evidence="1">
    <location>
        <begin position="52"/>
        <end position="84"/>
    </location>
</feature>
<dbReference type="PROSITE" id="PS50030">
    <property type="entry name" value="UBA"/>
    <property type="match status" value="1"/>
</dbReference>
<dbReference type="STRING" id="1965070.A0A443RJ58"/>
<accession>A0A443RJ58</accession>
<evidence type="ECO:0000259" key="3">
    <source>
        <dbReference type="PROSITE" id="PS51497"/>
    </source>
</evidence>
<evidence type="ECO:0000256" key="1">
    <source>
        <dbReference type="SAM" id="Coils"/>
    </source>
</evidence>
<dbReference type="PANTHER" id="PTHR15960:SF5">
    <property type="entry name" value="LD44032P"/>
    <property type="match status" value="1"/>
</dbReference>
<dbReference type="AlphaFoldDB" id="A0A443RJ58"/>
<dbReference type="GO" id="GO:0000813">
    <property type="term" value="C:ESCRT I complex"/>
    <property type="evidence" value="ECO:0007669"/>
    <property type="project" value="InterPro"/>
</dbReference>
<evidence type="ECO:0000313" key="5">
    <source>
        <dbReference type="Proteomes" id="UP000285301"/>
    </source>
</evidence>
<dbReference type="GO" id="GO:0043130">
    <property type="term" value="F:ubiquitin binding"/>
    <property type="evidence" value="ECO:0007669"/>
    <property type="project" value="InterPro"/>
</dbReference>
<dbReference type="SUPFAM" id="SSF46934">
    <property type="entry name" value="UBA-like"/>
    <property type="match status" value="2"/>
</dbReference>
<reference evidence="4 5" key="1">
    <citation type="journal article" date="2018" name="Gigascience">
        <title>Genomes of trombidid mites reveal novel predicted allergens and laterally-transferred genes associated with secondary metabolism.</title>
        <authorList>
            <person name="Dong X."/>
            <person name="Chaisiri K."/>
            <person name="Xia D."/>
            <person name="Armstrong S.D."/>
            <person name="Fang Y."/>
            <person name="Donnelly M.J."/>
            <person name="Kadowaki T."/>
            <person name="McGarry J.W."/>
            <person name="Darby A.C."/>
            <person name="Makepeace B.L."/>
        </authorList>
    </citation>
    <scope>NUCLEOTIDE SEQUENCE [LARGE SCALE GENOMIC DNA]</scope>
    <source>
        <strain evidence="4">UoL-WK</strain>
    </source>
</reference>
<dbReference type="OrthoDB" id="2018023at2759"/>
<dbReference type="Gene3D" id="1.20.120.1920">
    <property type="entry name" value="UBAP1 SOUBA domain"/>
    <property type="match status" value="1"/>
</dbReference>
<dbReference type="InterPro" id="IPR015940">
    <property type="entry name" value="UBA"/>
</dbReference>
<dbReference type="GO" id="GO:0043162">
    <property type="term" value="P:ubiquitin-dependent protein catabolic process via the multivesicular body sorting pathway"/>
    <property type="evidence" value="ECO:0007669"/>
    <property type="project" value="InterPro"/>
</dbReference>
<sequence length="423" mass="48184">MSTNKTEITSYVDDIPMKISESFKPRNFNTSAFTAPQISDIDNENFVYSFKVELYALEVAELKKQQEEERRLRLQTEKESIIREQKLDGEENEIQSSEIAITSCEDSNVTDVVSSSNAACIERKGLTVEKNKCLPSGPKFENFTQEILKPQISTNSDQFKSNFIPIKPINPADFESSNSSPFDDALLNAIDDKQELNRVFQQFYGVKSNSDKNYSYSQSQTSVVFSHMNGVSFRTNDATGAPYVNHRFYEQPNQLHSYYNHQIDKQLPEYVQQDISGNSFQVNCSIPQSFPLRSSKSTSDLQTVSNEKYIDNADRSRTPPLQTLAMTKPKSLSQYSSLPNPYSELSSDLKNFVNRICEMGFAEGRVARATQHLGNDEKKAKQFLTNLRQLCEVGFKRQAVIKALLKQRCDRDQALEQLLANQY</sequence>
<evidence type="ECO:0000259" key="2">
    <source>
        <dbReference type="PROSITE" id="PS50030"/>
    </source>
</evidence>
<dbReference type="Proteomes" id="UP000285301">
    <property type="component" value="Unassembled WGS sequence"/>
</dbReference>
<dbReference type="InterPro" id="IPR042575">
    <property type="entry name" value="UBAP1_C"/>
</dbReference>
<dbReference type="InterPro" id="IPR038870">
    <property type="entry name" value="UBAP1"/>
</dbReference>
<evidence type="ECO:0000313" key="4">
    <source>
        <dbReference type="EMBL" id="RWS15287.1"/>
    </source>
</evidence>
<dbReference type="EMBL" id="NCKU01000497">
    <property type="protein sequence ID" value="RWS15287.1"/>
    <property type="molecule type" value="Genomic_DNA"/>
</dbReference>